<comment type="caution">
    <text evidence="2">The sequence shown here is derived from an EMBL/GenBank/DDBJ whole genome shotgun (WGS) entry which is preliminary data.</text>
</comment>
<evidence type="ECO:0000259" key="1">
    <source>
        <dbReference type="Pfam" id="PF02229"/>
    </source>
</evidence>
<protein>
    <submittedName>
        <fullName evidence="2">Transcriptional coactivator-like protein</fullName>
    </submittedName>
</protein>
<organism evidence="2 3">
    <name type="scientific">Paramagnetospirillum caucaseum</name>
    <dbReference type="NCBI Taxonomy" id="1244869"/>
    <lineage>
        <taxon>Bacteria</taxon>
        <taxon>Pseudomonadati</taxon>
        <taxon>Pseudomonadota</taxon>
        <taxon>Alphaproteobacteria</taxon>
        <taxon>Rhodospirillales</taxon>
        <taxon>Magnetospirillaceae</taxon>
        <taxon>Paramagnetospirillum</taxon>
    </lineage>
</organism>
<reference evidence="2 3" key="1">
    <citation type="journal article" date="2014" name="Genome Announc.">
        <title>Draft Genome Sequence of Magnetospirillum sp. Strain SO-1, a Freshwater Magnetotactic Bacterium Isolated from the Ol'khovka River, Russia.</title>
        <authorList>
            <person name="Grouzdev D.S."/>
            <person name="Dziuba M.V."/>
            <person name="Sukhacheva M.S."/>
            <person name="Mardanov A.V."/>
            <person name="Beletskiy A.V."/>
            <person name="Kuznetsov B.B."/>
            <person name="Skryabin K.G."/>
        </authorList>
    </citation>
    <scope>NUCLEOTIDE SEQUENCE [LARGE SCALE GENOMIC DNA]</scope>
    <source>
        <strain evidence="2 3">SO-1</strain>
    </source>
</reference>
<dbReference type="STRING" id="1244869.H261_19194"/>
<keyword evidence="3" id="KW-1185">Reference proteome</keyword>
<dbReference type="InterPro" id="IPR009044">
    <property type="entry name" value="ssDNA-bd_transcriptional_reg"/>
</dbReference>
<evidence type="ECO:0000313" key="2">
    <source>
        <dbReference type="EMBL" id="EME68267.1"/>
    </source>
</evidence>
<dbReference type="AlphaFoldDB" id="M2ZLW3"/>
<dbReference type="eggNOG" id="ENOG5033EQ8">
    <property type="taxonomic scope" value="Bacteria"/>
</dbReference>
<dbReference type="Proteomes" id="UP000011744">
    <property type="component" value="Unassembled WGS sequence"/>
</dbReference>
<sequence length="73" mass="7741">MKQVIATIPKNASEVVKVELTEFNGHDLVGIRVWTKDTDRPTQKGVTVAVAMLPAILAALATAEAEARTAGLI</sequence>
<dbReference type="RefSeq" id="WP_008620797.1">
    <property type="nucleotide sequence ID" value="NZ_AONQ01000072.1"/>
</dbReference>
<dbReference type="EMBL" id="AONQ01000072">
    <property type="protein sequence ID" value="EME68267.1"/>
    <property type="molecule type" value="Genomic_DNA"/>
</dbReference>
<dbReference type="Gene3D" id="2.30.31.10">
    <property type="entry name" value="Transcriptional Coactivator Pc4, Chain A"/>
    <property type="match status" value="1"/>
</dbReference>
<dbReference type="GO" id="GO:0003677">
    <property type="term" value="F:DNA binding"/>
    <property type="evidence" value="ECO:0007669"/>
    <property type="project" value="InterPro"/>
</dbReference>
<dbReference type="OrthoDB" id="47316at2"/>
<dbReference type="Pfam" id="PF02229">
    <property type="entry name" value="PC4"/>
    <property type="match status" value="1"/>
</dbReference>
<feature type="domain" description="Transcriptional coactivator p15 (PC4) C-terminal" evidence="1">
    <location>
        <begin position="11"/>
        <end position="57"/>
    </location>
</feature>
<proteinExistence type="predicted"/>
<dbReference type="GO" id="GO:0006355">
    <property type="term" value="P:regulation of DNA-templated transcription"/>
    <property type="evidence" value="ECO:0007669"/>
    <property type="project" value="InterPro"/>
</dbReference>
<dbReference type="InterPro" id="IPR003173">
    <property type="entry name" value="PC4_C"/>
</dbReference>
<gene>
    <name evidence="2" type="ORF">H261_19194</name>
</gene>
<name>M2ZLW3_9PROT</name>
<accession>M2ZLW3</accession>
<evidence type="ECO:0000313" key="3">
    <source>
        <dbReference type="Proteomes" id="UP000011744"/>
    </source>
</evidence>
<dbReference type="SUPFAM" id="SSF54447">
    <property type="entry name" value="ssDNA-binding transcriptional regulator domain"/>
    <property type="match status" value="1"/>
</dbReference>